<reference evidence="1 2" key="1">
    <citation type="submission" date="2022-10" db="EMBL/GenBank/DDBJ databases">
        <title>Draft genome assembly of moderately radiation resistant bacterium Metabacillus halosaccharovorans.</title>
        <authorList>
            <person name="Pal S."/>
            <person name="Gopinathan A."/>
        </authorList>
    </citation>
    <scope>NUCLEOTIDE SEQUENCE [LARGE SCALE GENOMIC DNA]</scope>
    <source>
        <strain evidence="1 2">VITHBRA001</strain>
    </source>
</reference>
<dbReference type="SUPFAM" id="SSF140500">
    <property type="entry name" value="BAS1536-like"/>
    <property type="match status" value="1"/>
</dbReference>
<dbReference type="Pfam" id="PF09388">
    <property type="entry name" value="SpoOE-like"/>
    <property type="match status" value="1"/>
</dbReference>
<sequence length="67" mass="7838">MSKQEMLQMIEKKRAELIDIVLQNGLNSNISIKYSQELDVLLTQYIKKDLPHKKQVGLFINQNEKAH</sequence>
<evidence type="ECO:0000313" key="1">
    <source>
        <dbReference type="EMBL" id="MCV9887773.1"/>
    </source>
</evidence>
<dbReference type="Proteomes" id="UP001526147">
    <property type="component" value="Unassembled WGS sequence"/>
</dbReference>
<keyword evidence="2" id="KW-1185">Reference proteome</keyword>
<protein>
    <submittedName>
        <fullName evidence="1">Aspartyl-phosphate phosphatase Spo0E family protein</fullName>
    </submittedName>
</protein>
<gene>
    <name evidence="1" type="ORF">OIH86_19190</name>
</gene>
<dbReference type="Gene3D" id="4.10.280.10">
    <property type="entry name" value="Helix-loop-helix DNA-binding domain"/>
    <property type="match status" value="1"/>
</dbReference>
<dbReference type="EMBL" id="JAOYEY010000047">
    <property type="protein sequence ID" value="MCV9887773.1"/>
    <property type="molecule type" value="Genomic_DNA"/>
</dbReference>
<proteinExistence type="predicted"/>
<dbReference type="InterPro" id="IPR018540">
    <property type="entry name" value="Spo0E-like"/>
</dbReference>
<dbReference type="InterPro" id="IPR036638">
    <property type="entry name" value="HLH_DNA-bd_sf"/>
</dbReference>
<evidence type="ECO:0000313" key="2">
    <source>
        <dbReference type="Proteomes" id="UP001526147"/>
    </source>
</evidence>
<name>A0ABT3DL48_9BACI</name>
<organism evidence="1 2">
    <name type="scientific">Metabacillus halosaccharovorans</name>
    <dbReference type="NCBI Taxonomy" id="930124"/>
    <lineage>
        <taxon>Bacteria</taxon>
        <taxon>Bacillati</taxon>
        <taxon>Bacillota</taxon>
        <taxon>Bacilli</taxon>
        <taxon>Bacillales</taxon>
        <taxon>Bacillaceae</taxon>
        <taxon>Metabacillus</taxon>
    </lineage>
</organism>
<accession>A0ABT3DL48</accession>
<dbReference type="InterPro" id="IPR037208">
    <property type="entry name" value="Spo0E-like_sf"/>
</dbReference>
<comment type="caution">
    <text evidence="1">The sequence shown here is derived from an EMBL/GenBank/DDBJ whole genome shotgun (WGS) entry which is preliminary data.</text>
</comment>